<comment type="caution">
    <text evidence="4">The sequence shown here is derived from an EMBL/GenBank/DDBJ whole genome shotgun (WGS) entry which is preliminary data.</text>
</comment>
<evidence type="ECO:0000313" key="5">
    <source>
        <dbReference type="Proteomes" id="UP000600247"/>
    </source>
</evidence>
<name>A0A917LU24_9BACL</name>
<proteinExistence type="inferred from homology"/>
<dbReference type="Pfam" id="PF00881">
    <property type="entry name" value="Nitroreductase"/>
    <property type="match status" value="2"/>
</dbReference>
<keyword evidence="5" id="KW-1185">Reference proteome</keyword>
<dbReference type="PANTHER" id="PTHR43673:SF10">
    <property type="entry name" value="NADH DEHYDROGENASE_NAD(P)H NITROREDUCTASE XCC3605-RELATED"/>
    <property type="match status" value="1"/>
</dbReference>
<comment type="similarity">
    <text evidence="1">Belongs to the nitroreductase family.</text>
</comment>
<evidence type="ECO:0000259" key="3">
    <source>
        <dbReference type="Pfam" id="PF00881"/>
    </source>
</evidence>
<dbReference type="Proteomes" id="UP000600247">
    <property type="component" value="Unassembled WGS sequence"/>
</dbReference>
<dbReference type="RefSeq" id="WP_188887570.1">
    <property type="nucleotide sequence ID" value="NZ_BMHY01000001.1"/>
</dbReference>
<dbReference type="SUPFAM" id="SSF55469">
    <property type="entry name" value="FMN-dependent nitroreductase-like"/>
    <property type="match status" value="1"/>
</dbReference>
<dbReference type="CDD" id="cd02138">
    <property type="entry name" value="TdsD-like"/>
    <property type="match status" value="1"/>
</dbReference>
<feature type="domain" description="Nitroreductase" evidence="3">
    <location>
        <begin position="84"/>
        <end position="167"/>
    </location>
</feature>
<dbReference type="InterPro" id="IPR000415">
    <property type="entry name" value="Nitroreductase-like"/>
</dbReference>
<gene>
    <name evidence="4" type="ORF">GCM10010918_07540</name>
</gene>
<evidence type="ECO:0000256" key="1">
    <source>
        <dbReference type="ARBA" id="ARBA00007118"/>
    </source>
</evidence>
<organism evidence="4 5">
    <name type="scientific">Paenibacillus radicis</name>
    <name type="common">ex Gao et al. 2016</name>
    <dbReference type="NCBI Taxonomy" id="1737354"/>
    <lineage>
        <taxon>Bacteria</taxon>
        <taxon>Bacillati</taxon>
        <taxon>Bacillota</taxon>
        <taxon>Bacilli</taxon>
        <taxon>Bacillales</taxon>
        <taxon>Paenibacillaceae</taxon>
        <taxon>Paenibacillus</taxon>
    </lineage>
</organism>
<dbReference type="InterPro" id="IPR029479">
    <property type="entry name" value="Nitroreductase"/>
</dbReference>
<evidence type="ECO:0000256" key="2">
    <source>
        <dbReference type="ARBA" id="ARBA00023002"/>
    </source>
</evidence>
<reference evidence="4 5" key="1">
    <citation type="journal article" date="2014" name="Int. J. Syst. Evol. Microbiol.">
        <title>Complete genome sequence of Corynebacterium casei LMG S-19264T (=DSM 44701T), isolated from a smear-ripened cheese.</title>
        <authorList>
            <consortium name="US DOE Joint Genome Institute (JGI-PGF)"/>
            <person name="Walter F."/>
            <person name="Albersmeier A."/>
            <person name="Kalinowski J."/>
            <person name="Ruckert C."/>
        </authorList>
    </citation>
    <scope>NUCLEOTIDE SEQUENCE [LARGE SCALE GENOMIC DNA]</scope>
    <source>
        <strain evidence="4 5">CGMCC 1.15286</strain>
    </source>
</reference>
<evidence type="ECO:0000313" key="4">
    <source>
        <dbReference type="EMBL" id="GGG56988.1"/>
    </source>
</evidence>
<sequence length="200" mass="21987">MTHIVEQISTEVQSHRNAEHGVSSLFLNRWSPRAFDSRKVADEDLNAILEAAHWAPSSFNDQPWRFVVAKTEEQLAVFHNFLGEFNQIWATKAPVLVLVASDTKRENGDPNGAHAFDAGTAWGYLALEATLKGLAAHAIGGFDRQQAKAALNLPEQFELHAVIAIGYQGDKSSLPAPIQEREVPSGRKSLSEVVIEGSYK</sequence>
<keyword evidence="2" id="KW-0560">Oxidoreductase</keyword>
<dbReference type="EMBL" id="BMHY01000001">
    <property type="protein sequence ID" value="GGG56988.1"/>
    <property type="molecule type" value="Genomic_DNA"/>
</dbReference>
<dbReference type="GO" id="GO:0016491">
    <property type="term" value="F:oxidoreductase activity"/>
    <property type="evidence" value="ECO:0007669"/>
    <property type="project" value="UniProtKB-KW"/>
</dbReference>
<accession>A0A917LU24</accession>
<protein>
    <submittedName>
        <fullName evidence="4">Oxidoreductase</fullName>
    </submittedName>
</protein>
<dbReference type="Gene3D" id="3.40.109.10">
    <property type="entry name" value="NADH Oxidase"/>
    <property type="match status" value="1"/>
</dbReference>
<dbReference type="PANTHER" id="PTHR43673">
    <property type="entry name" value="NAD(P)H NITROREDUCTASE YDGI-RELATED"/>
    <property type="match status" value="1"/>
</dbReference>
<feature type="domain" description="Nitroreductase" evidence="3">
    <location>
        <begin position="28"/>
        <end position="75"/>
    </location>
</feature>
<dbReference type="AlphaFoldDB" id="A0A917LU24"/>